<comment type="caution">
    <text evidence="2">The sequence shown here is derived from an EMBL/GenBank/DDBJ whole genome shotgun (WGS) entry which is preliminary data.</text>
</comment>
<dbReference type="Proteomes" id="UP000265618">
    <property type="component" value="Unassembled WGS sequence"/>
</dbReference>
<feature type="non-terminal residue" evidence="2">
    <location>
        <position position="1"/>
    </location>
</feature>
<proteinExistence type="predicted"/>
<gene>
    <name evidence="2" type="ORF">KIPB_008059</name>
</gene>
<evidence type="ECO:0000313" key="3">
    <source>
        <dbReference type="Proteomes" id="UP000265618"/>
    </source>
</evidence>
<name>A0A9K3D141_9EUKA</name>
<feature type="region of interest" description="Disordered" evidence="1">
    <location>
        <begin position="172"/>
        <end position="199"/>
    </location>
</feature>
<accession>A0A9K3D141</accession>
<sequence>MGDGLALAVGDYSIQTYDSCSGTVGPVVDDLPQESDGYGRRYACCELGGCVLLTTSWHHELGGEPQESPLDAGSLQSRLIAAYAIVTRVHTQLLVRHMPSEANAFLAASVAYLAGSVNDGQTQSDRVNVTMETALGVLDCLLSDLSSNAEQGRQSDRHLQVSHQSLWLSGAVRPGGDSASGQDDDGEGDSEGEADDTSSAPVLPLVLNHSSDTLVRLVLSLALSLSLSITEERGSTGTRGSSPAVVVTPLLRRLLTLAGGVSPHTSSTKSPLLLGPSLSVSQTQTRVTAMRGLVSCVHSLSGVTAGGVHCLEVLFNPISFLSLSAGK</sequence>
<feature type="compositionally biased region" description="Acidic residues" evidence="1">
    <location>
        <begin position="182"/>
        <end position="196"/>
    </location>
</feature>
<evidence type="ECO:0000313" key="2">
    <source>
        <dbReference type="EMBL" id="GIQ86242.1"/>
    </source>
</evidence>
<keyword evidence="3" id="KW-1185">Reference proteome</keyword>
<dbReference type="AlphaFoldDB" id="A0A9K3D141"/>
<reference evidence="2 3" key="1">
    <citation type="journal article" date="2018" name="PLoS ONE">
        <title>The draft genome of Kipferlia bialata reveals reductive genome evolution in fornicate parasites.</title>
        <authorList>
            <person name="Tanifuji G."/>
            <person name="Takabayashi S."/>
            <person name="Kume K."/>
            <person name="Takagi M."/>
            <person name="Nakayama T."/>
            <person name="Kamikawa R."/>
            <person name="Inagaki Y."/>
            <person name="Hashimoto T."/>
        </authorList>
    </citation>
    <scope>NUCLEOTIDE SEQUENCE [LARGE SCALE GENOMIC DNA]</scope>
    <source>
        <strain evidence="2">NY0173</strain>
    </source>
</reference>
<evidence type="ECO:0000256" key="1">
    <source>
        <dbReference type="SAM" id="MobiDB-lite"/>
    </source>
</evidence>
<dbReference type="EMBL" id="BDIP01002399">
    <property type="protein sequence ID" value="GIQ86242.1"/>
    <property type="molecule type" value="Genomic_DNA"/>
</dbReference>
<organism evidence="2 3">
    <name type="scientific">Kipferlia bialata</name>
    <dbReference type="NCBI Taxonomy" id="797122"/>
    <lineage>
        <taxon>Eukaryota</taxon>
        <taxon>Metamonada</taxon>
        <taxon>Carpediemonas-like organisms</taxon>
        <taxon>Kipferlia</taxon>
    </lineage>
</organism>
<protein>
    <submittedName>
        <fullName evidence="2">Uncharacterized protein</fullName>
    </submittedName>
</protein>